<keyword evidence="1" id="KW-0808">Transferase</keyword>
<dbReference type="EC" id="2.7.4.25" evidence="1"/>
<dbReference type="SUPFAM" id="SSF52540">
    <property type="entry name" value="P-loop containing nucleoside triphosphate hydrolases"/>
    <property type="match status" value="1"/>
</dbReference>
<evidence type="ECO:0000313" key="2">
    <source>
        <dbReference type="Proteomes" id="UP001303587"/>
    </source>
</evidence>
<dbReference type="Gene3D" id="3.40.50.300">
    <property type="entry name" value="P-loop containing nucleotide triphosphate hydrolases"/>
    <property type="match status" value="1"/>
</dbReference>
<dbReference type="GeneID" id="89230884"/>
<accession>A0AA96V433</accession>
<gene>
    <name evidence="1" type="primary">cmk_2</name>
    <name evidence="1" type="ORF">MsAc7_17900</name>
</gene>
<sequence length="132" mass="14855">MIITISGLPGTGTTTISKKLLKSKTCTQMISAGEIFRNMAKERNMSLEDFGKTADFDLSIDQELEERMKQSAKCHSDDNFILLEGRLAAMAVEHFPHGDVLRVKLTAEDMTRYKRIQHREGGILEVLILTIN</sequence>
<dbReference type="Pfam" id="PF13238">
    <property type="entry name" value="AAA_18"/>
    <property type="match status" value="1"/>
</dbReference>
<keyword evidence="2" id="KW-1185">Reference proteome</keyword>
<reference evidence="1 2" key="1">
    <citation type="submission" date="2023-07" db="EMBL/GenBank/DDBJ databases">
        <title>Closed genoem sequence of Methanosarcinaceae archaeon Ac7.</title>
        <authorList>
            <person name="Poehlein A."/>
            <person name="Protasov E."/>
            <person name="Platt K."/>
            <person name="Reeh H."/>
            <person name="Daniel R."/>
            <person name="Brune A."/>
        </authorList>
    </citation>
    <scope>NUCLEOTIDE SEQUENCE [LARGE SCALE GENOMIC DNA]</scope>
    <source>
        <strain evidence="1 2">Ac7</strain>
    </source>
</reference>
<dbReference type="Proteomes" id="UP001303587">
    <property type="component" value="Chromosome"/>
</dbReference>
<dbReference type="AlphaFoldDB" id="A0AA96V433"/>
<dbReference type="GO" id="GO:0016301">
    <property type="term" value="F:kinase activity"/>
    <property type="evidence" value="ECO:0007669"/>
    <property type="project" value="UniProtKB-KW"/>
</dbReference>
<organism evidence="1 2">
    <name type="scientific">Methanolapillus millepedarum</name>
    <dbReference type="NCBI Taxonomy" id="3028296"/>
    <lineage>
        <taxon>Archaea</taxon>
        <taxon>Methanobacteriati</taxon>
        <taxon>Methanobacteriota</taxon>
        <taxon>Stenosarchaea group</taxon>
        <taxon>Methanomicrobia</taxon>
        <taxon>Methanosarcinales</taxon>
        <taxon>Methanosarcinaceae</taxon>
        <taxon>Methanolapillus</taxon>
    </lineage>
</organism>
<protein>
    <submittedName>
        <fullName evidence="1">Cytidylate kinase</fullName>
        <ecNumber evidence="1">2.7.4.25</ecNumber>
    </submittedName>
</protein>
<dbReference type="EMBL" id="CP131060">
    <property type="protein sequence ID" value="WNY26217.1"/>
    <property type="molecule type" value="Genomic_DNA"/>
</dbReference>
<dbReference type="InterPro" id="IPR027417">
    <property type="entry name" value="P-loop_NTPase"/>
</dbReference>
<proteinExistence type="predicted"/>
<dbReference type="RefSeq" id="WP_338102545.1">
    <property type="nucleotide sequence ID" value="NZ_CP131060.1"/>
</dbReference>
<name>A0AA96V433_9EURY</name>
<evidence type="ECO:0000313" key="1">
    <source>
        <dbReference type="EMBL" id="WNY26217.1"/>
    </source>
</evidence>
<keyword evidence="1" id="KW-0418">Kinase</keyword>